<keyword evidence="11 18" id="KW-0130">Cell adhesion</keyword>
<keyword evidence="13 20" id="KW-1133">Transmembrane helix</keyword>
<dbReference type="PANTHER" id="PTHR24027:SF89">
    <property type="entry name" value="CADHERIN-5"/>
    <property type="match status" value="1"/>
</dbReference>
<feature type="transmembrane region" description="Helical" evidence="20">
    <location>
        <begin position="430"/>
        <end position="460"/>
    </location>
</feature>
<dbReference type="GO" id="GO:0005509">
    <property type="term" value="F:calcium ion binding"/>
    <property type="evidence" value="ECO:0007669"/>
    <property type="project" value="UniProtKB-UniRule"/>
</dbReference>
<comment type="caution">
    <text evidence="22">The sequence shown here is derived from an EMBL/GenBank/DDBJ whole genome shotgun (WGS) entry which is preliminary data.</text>
</comment>
<dbReference type="Proteomes" id="UP000288216">
    <property type="component" value="Unassembled WGS sequence"/>
</dbReference>
<dbReference type="AlphaFoldDB" id="A0A401PJC1"/>
<evidence type="ECO:0000256" key="3">
    <source>
        <dbReference type="ARBA" id="ARBA00021701"/>
    </source>
</evidence>
<comment type="subcellular location">
    <subcellularLocation>
        <location evidence="2">Cell junction</location>
        <location evidence="2">Adherens junction</location>
    </subcellularLocation>
    <subcellularLocation>
        <location evidence="1 18">Cell membrane</location>
        <topology evidence="1 18">Single-pass type I membrane protein</topology>
    </subcellularLocation>
</comment>
<dbReference type="GO" id="GO:0007043">
    <property type="term" value="P:cell-cell junction assembly"/>
    <property type="evidence" value="ECO:0007669"/>
    <property type="project" value="TreeGrafter"/>
</dbReference>
<dbReference type="PROSITE" id="PS50268">
    <property type="entry name" value="CADHERIN_2"/>
    <property type="match status" value="4"/>
</dbReference>
<evidence type="ECO:0000256" key="6">
    <source>
        <dbReference type="ARBA" id="ARBA00022692"/>
    </source>
</evidence>
<evidence type="ECO:0000256" key="9">
    <source>
        <dbReference type="ARBA" id="ARBA00022737"/>
    </source>
</evidence>
<evidence type="ECO:0000256" key="1">
    <source>
        <dbReference type="ARBA" id="ARBA00004251"/>
    </source>
</evidence>
<evidence type="ECO:0000313" key="23">
    <source>
        <dbReference type="Proteomes" id="UP000288216"/>
    </source>
</evidence>
<feature type="domain" description="Cadherin" evidence="21">
    <location>
        <begin position="10"/>
        <end position="107"/>
    </location>
</feature>
<dbReference type="SUPFAM" id="SSF49313">
    <property type="entry name" value="Cadherin-like"/>
    <property type="match status" value="4"/>
</dbReference>
<evidence type="ECO:0000256" key="11">
    <source>
        <dbReference type="ARBA" id="ARBA00022889"/>
    </source>
</evidence>
<keyword evidence="6 18" id="KW-0812">Transmembrane</keyword>
<dbReference type="PANTHER" id="PTHR24027">
    <property type="entry name" value="CADHERIN-23"/>
    <property type="match status" value="1"/>
</dbReference>
<evidence type="ECO:0000256" key="8">
    <source>
        <dbReference type="ARBA" id="ARBA00022729"/>
    </source>
</evidence>
<feature type="domain" description="Cadherin" evidence="21">
    <location>
        <begin position="108"/>
        <end position="216"/>
    </location>
</feature>
<dbReference type="GO" id="GO:0016339">
    <property type="term" value="P:calcium-dependent cell-cell adhesion via plasma membrane cell adhesion molecules"/>
    <property type="evidence" value="ECO:0007669"/>
    <property type="project" value="TreeGrafter"/>
</dbReference>
<evidence type="ECO:0000256" key="7">
    <source>
        <dbReference type="ARBA" id="ARBA00022723"/>
    </source>
</evidence>
<dbReference type="GO" id="GO:0016477">
    <property type="term" value="P:cell migration"/>
    <property type="evidence" value="ECO:0007669"/>
    <property type="project" value="TreeGrafter"/>
</dbReference>
<evidence type="ECO:0000256" key="17">
    <source>
        <dbReference type="PROSITE-ProRule" id="PRU00043"/>
    </source>
</evidence>
<dbReference type="GO" id="GO:0034332">
    <property type="term" value="P:adherens junction organization"/>
    <property type="evidence" value="ECO:0007669"/>
    <property type="project" value="TreeGrafter"/>
</dbReference>
<dbReference type="GO" id="GO:0044331">
    <property type="term" value="P:cell-cell adhesion mediated by cadherin"/>
    <property type="evidence" value="ECO:0007669"/>
    <property type="project" value="TreeGrafter"/>
</dbReference>
<keyword evidence="14 20" id="KW-0472">Membrane</keyword>
<dbReference type="FunFam" id="2.60.40.60:FF:000097">
    <property type="entry name" value="cadherin-12 isoform X1"/>
    <property type="match status" value="1"/>
</dbReference>
<protein>
    <recommendedName>
        <fullName evidence="3">Cadherin-5</fullName>
    </recommendedName>
    <alternativeName>
        <fullName evidence="16">Vascular endothelial cadherin</fullName>
    </alternativeName>
</protein>
<evidence type="ECO:0000259" key="21">
    <source>
        <dbReference type="PROSITE" id="PS50268"/>
    </source>
</evidence>
<evidence type="ECO:0000256" key="12">
    <source>
        <dbReference type="ARBA" id="ARBA00022949"/>
    </source>
</evidence>
<evidence type="ECO:0000256" key="2">
    <source>
        <dbReference type="ARBA" id="ARBA00004536"/>
    </source>
</evidence>
<dbReference type="GO" id="GO:0019903">
    <property type="term" value="F:protein phosphatase binding"/>
    <property type="evidence" value="ECO:0007669"/>
    <property type="project" value="TreeGrafter"/>
</dbReference>
<evidence type="ECO:0000256" key="14">
    <source>
        <dbReference type="ARBA" id="ARBA00023136"/>
    </source>
</evidence>
<dbReference type="OrthoDB" id="6252479at2759"/>
<evidence type="ECO:0000256" key="15">
    <source>
        <dbReference type="ARBA" id="ARBA00023180"/>
    </source>
</evidence>
<dbReference type="GO" id="GO:0008013">
    <property type="term" value="F:beta-catenin binding"/>
    <property type="evidence" value="ECO:0007669"/>
    <property type="project" value="TreeGrafter"/>
</dbReference>
<gene>
    <name evidence="22" type="ORF">scyTo_0002398</name>
</gene>
<keyword evidence="4" id="KW-1003">Cell membrane</keyword>
<reference evidence="22 23" key="1">
    <citation type="journal article" date="2018" name="Nat. Ecol. Evol.">
        <title>Shark genomes provide insights into elasmobranch evolution and the origin of vertebrates.</title>
        <authorList>
            <person name="Hara Y"/>
            <person name="Yamaguchi K"/>
            <person name="Onimaru K"/>
            <person name="Kadota M"/>
            <person name="Koyanagi M"/>
            <person name="Keeley SD"/>
            <person name="Tatsumi K"/>
            <person name="Tanaka K"/>
            <person name="Motone F"/>
            <person name="Kageyama Y"/>
            <person name="Nozu R"/>
            <person name="Adachi N"/>
            <person name="Nishimura O"/>
            <person name="Nakagawa R"/>
            <person name="Tanegashima C"/>
            <person name="Kiyatake I"/>
            <person name="Matsumoto R"/>
            <person name="Murakumo K"/>
            <person name="Nishida K"/>
            <person name="Terakita A"/>
            <person name="Kuratani S"/>
            <person name="Sato K"/>
            <person name="Hyodo S Kuraku.S."/>
        </authorList>
    </citation>
    <scope>NUCLEOTIDE SEQUENCE [LARGE SCALE GENOMIC DNA]</scope>
</reference>
<dbReference type="Gene3D" id="4.10.900.10">
    <property type="entry name" value="TCF3-CBD (Catenin binding domain)"/>
    <property type="match status" value="1"/>
</dbReference>
<proteinExistence type="predicted"/>
<feature type="domain" description="Cadherin" evidence="21">
    <location>
        <begin position="217"/>
        <end position="318"/>
    </location>
</feature>
<feature type="domain" description="Cadherin" evidence="21">
    <location>
        <begin position="318"/>
        <end position="426"/>
    </location>
</feature>
<keyword evidence="15" id="KW-0325">Glycoprotein</keyword>
<dbReference type="GO" id="GO:0005923">
    <property type="term" value="C:bicellular tight junction"/>
    <property type="evidence" value="ECO:0007669"/>
    <property type="project" value="TreeGrafter"/>
</dbReference>
<evidence type="ECO:0000256" key="18">
    <source>
        <dbReference type="RuleBase" id="RU003318"/>
    </source>
</evidence>
<evidence type="ECO:0000256" key="13">
    <source>
        <dbReference type="ARBA" id="ARBA00022989"/>
    </source>
</evidence>
<keyword evidence="23" id="KW-1185">Reference proteome</keyword>
<keyword evidence="10 17" id="KW-0106">Calcium</keyword>
<evidence type="ECO:0000256" key="4">
    <source>
        <dbReference type="ARBA" id="ARBA00022475"/>
    </source>
</evidence>
<dbReference type="InterPro" id="IPR002126">
    <property type="entry name" value="Cadherin-like_dom"/>
</dbReference>
<sequence>MIICDQCDFNTFSGTSILTVSAHDPDDPTVGKHTNVTYKILSDKKNFFIEQMTGVIRVQNPDLDREREKDFRIIVQAKDMGLDPGGMSSTATVYISLTDIDDNVPYFPQRLYNYSVTEAARIGATIGRVKALDLDEGENARIVYTFVDQKSMFRIETDPRTQEGLITVKEPLDFEQQPLHRLELEAENPTTVNGVKYKNKTILLVHVLDVDEPPVFSKTRYNFRVYENLPVGTLVGKVLAQDPDKTKSSISYSLRDGKEYFTIGKDDGIIKTIVELDREAIARHNITVEAREVGKSNPTSNAPVVIIVLDKNDNAPTLAEGDEAHICENDVAGTVIHVISAVDLDEMTPAVRFHFSIAVKDSNFSVKDNGNNTANITIKRAGFDQNEVSKFFVPIVISDNGNPSMSTNNTLAINVCSCDQNRKPINCRNFAALTSGVTVTVLLIVFLCIIVAIALAVLIVHQKMRKKNAFIGLVKPPGEIREQLVRYDEEGGGEMDTNSFDITVLNSLRANGLRPPKAMNGVPVYAQVRKPNNDMGSVVRMKKDEADGDRDGLPYDTLHIYGYEGAESVADSLSSLDVSSIDSEQDYDFLNDWGPRFQMLAELYGSDPCREISD</sequence>
<name>A0A401PJC1_SCYTO</name>
<dbReference type="PRINTS" id="PR00205">
    <property type="entry name" value="CADHERIN"/>
</dbReference>
<evidence type="ECO:0000256" key="10">
    <source>
        <dbReference type="ARBA" id="ARBA00022837"/>
    </source>
</evidence>
<keyword evidence="7" id="KW-0479">Metal-binding</keyword>
<dbReference type="OMA" id="DCPIGIN"/>
<evidence type="ECO:0000256" key="5">
    <source>
        <dbReference type="ARBA" id="ARBA00022685"/>
    </source>
</evidence>
<dbReference type="InterPro" id="IPR000233">
    <property type="entry name" value="Cadherin_Y-type_LIR"/>
</dbReference>
<dbReference type="CDD" id="cd11304">
    <property type="entry name" value="Cadherin_repeat"/>
    <property type="match status" value="4"/>
</dbReference>
<comment type="function">
    <text evidence="19">Cadherins are calcium-dependent cell adhesion proteins.</text>
</comment>
<dbReference type="GO" id="GO:0005912">
    <property type="term" value="C:adherens junction"/>
    <property type="evidence" value="ECO:0007669"/>
    <property type="project" value="UniProtKB-SubCell"/>
</dbReference>
<dbReference type="InterPro" id="IPR027397">
    <property type="entry name" value="Catenin-bd_sf"/>
</dbReference>
<evidence type="ECO:0000256" key="20">
    <source>
        <dbReference type="SAM" id="Phobius"/>
    </source>
</evidence>
<evidence type="ECO:0000256" key="16">
    <source>
        <dbReference type="ARBA" id="ARBA00030559"/>
    </source>
</evidence>
<accession>A0A401PJC1</accession>
<dbReference type="GO" id="GO:0045296">
    <property type="term" value="F:cadherin binding"/>
    <property type="evidence" value="ECO:0007669"/>
    <property type="project" value="TreeGrafter"/>
</dbReference>
<dbReference type="PROSITE" id="PS00232">
    <property type="entry name" value="CADHERIN_1"/>
    <property type="match status" value="1"/>
</dbReference>
<keyword evidence="8" id="KW-0732">Signal</keyword>
<keyword evidence="9" id="KW-0677">Repeat</keyword>
<dbReference type="Pfam" id="PF01049">
    <property type="entry name" value="CADH_Y-type_LIR"/>
    <property type="match status" value="1"/>
</dbReference>
<dbReference type="FunFam" id="2.60.40.60:FF:000012">
    <property type="entry name" value="Cadherin 24"/>
    <property type="match status" value="1"/>
</dbReference>
<dbReference type="GO" id="GO:0007156">
    <property type="term" value="P:homophilic cell adhesion via plasma membrane adhesion molecules"/>
    <property type="evidence" value="ECO:0007669"/>
    <property type="project" value="InterPro"/>
</dbReference>
<organism evidence="22 23">
    <name type="scientific">Scyliorhinus torazame</name>
    <name type="common">Cloudy catshark</name>
    <name type="synonym">Catulus torazame</name>
    <dbReference type="NCBI Taxonomy" id="75743"/>
    <lineage>
        <taxon>Eukaryota</taxon>
        <taxon>Metazoa</taxon>
        <taxon>Chordata</taxon>
        <taxon>Craniata</taxon>
        <taxon>Vertebrata</taxon>
        <taxon>Chondrichthyes</taxon>
        <taxon>Elasmobranchii</taxon>
        <taxon>Galeomorphii</taxon>
        <taxon>Galeoidea</taxon>
        <taxon>Carcharhiniformes</taxon>
        <taxon>Scyliorhinidae</taxon>
        <taxon>Scyliorhinus</taxon>
    </lineage>
</organism>
<dbReference type="EMBL" id="BFAA01000603">
    <property type="protein sequence ID" value="GCB73188.1"/>
    <property type="molecule type" value="Genomic_DNA"/>
</dbReference>
<dbReference type="SMART" id="SM00112">
    <property type="entry name" value="CA"/>
    <property type="match status" value="4"/>
</dbReference>
<keyword evidence="12" id="KW-0965">Cell junction</keyword>
<dbReference type="STRING" id="75743.A0A401PJC1"/>
<dbReference type="Gene3D" id="2.60.40.60">
    <property type="entry name" value="Cadherins"/>
    <property type="match status" value="4"/>
</dbReference>
<dbReference type="Pfam" id="PF00028">
    <property type="entry name" value="Cadherin"/>
    <property type="match status" value="4"/>
</dbReference>
<dbReference type="InterPro" id="IPR039808">
    <property type="entry name" value="Cadherin"/>
</dbReference>
<dbReference type="InterPro" id="IPR015919">
    <property type="entry name" value="Cadherin-like_sf"/>
</dbReference>
<dbReference type="GO" id="GO:0000902">
    <property type="term" value="P:cell morphogenesis"/>
    <property type="evidence" value="ECO:0007669"/>
    <property type="project" value="TreeGrafter"/>
</dbReference>
<evidence type="ECO:0000313" key="22">
    <source>
        <dbReference type="EMBL" id="GCB73188.1"/>
    </source>
</evidence>
<dbReference type="GO" id="GO:0016342">
    <property type="term" value="C:catenin complex"/>
    <property type="evidence" value="ECO:0007669"/>
    <property type="project" value="TreeGrafter"/>
</dbReference>
<dbReference type="InterPro" id="IPR020894">
    <property type="entry name" value="Cadherin_CS"/>
</dbReference>
<keyword evidence="5" id="KW-0165">Cleavage on pair of basic residues</keyword>
<dbReference type="FunFam" id="4.10.900.10:FF:000001">
    <property type="entry name" value="Cadherin 2"/>
    <property type="match status" value="1"/>
</dbReference>
<evidence type="ECO:0000256" key="19">
    <source>
        <dbReference type="RuleBase" id="RU004357"/>
    </source>
</evidence>